<keyword evidence="9" id="KW-1185">Reference proteome</keyword>
<evidence type="ECO:0000256" key="6">
    <source>
        <dbReference type="SAM" id="Coils"/>
    </source>
</evidence>
<dbReference type="SUPFAM" id="SSF100920">
    <property type="entry name" value="Heat shock protein 70kD (HSP70), peptide-binding domain"/>
    <property type="match status" value="1"/>
</dbReference>
<dbReference type="GO" id="GO:0005634">
    <property type="term" value="C:nucleus"/>
    <property type="evidence" value="ECO:0007669"/>
    <property type="project" value="UniProtKB-SubCell"/>
</dbReference>
<evidence type="ECO:0000313" key="9">
    <source>
        <dbReference type="Proteomes" id="UP000772434"/>
    </source>
</evidence>
<comment type="subcellular location">
    <subcellularLocation>
        <location evidence="1">Nucleus</location>
    </subcellularLocation>
</comment>
<dbReference type="InterPro" id="IPR029047">
    <property type="entry name" value="HSP70_peptide-bd_sf"/>
</dbReference>
<dbReference type="EMBL" id="JADNRY010000075">
    <property type="protein sequence ID" value="KAF9067294.1"/>
    <property type="molecule type" value="Genomic_DNA"/>
</dbReference>
<dbReference type="PROSITE" id="PS00297">
    <property type="entry name" value="HSP70_1"/>
    <property type="match status" value="1"/>
</dbReference>
<organism evidence="8 9">
    <name type="scientific">Rhodocollybia butyracea</name>
    <dbReference type="NCBI Taxonomy" id="206335"/>
    <lineage>
        <taxon>Eukaryota</taxon>
        <taxon>Fungi</taxon>
        <taxon>Dikarya</taxon>
        <taxon>Basidiomycota</taxon>
        <taxon>Agaricomycotina</taxon>
        <taxon>Agaricomycetes</taxon>
        <taxon>Agaricomycetidae</taxon>
        <taxon>Agaricales</taxon>
        <taxon>Marasmiineae</taxon>
        <taxon>Omphalotaceae</taxon>
        <taxon>Rhodocollybia</taxon>
    </lineage>
</organism>
<evidence type="ECO:0000256" key="5">
    <source>
        <dbReference type="RuleBase" id="RU003322"/>
    </source>
</evidence>
<evidence type="ECO:0000313" key="8">
    <source>
        <dbReference type="EMBL" id="KAF9067294.1"/>
    </source>
</evidence>
<dbReference type="Pfam" id="PF00012">
    <property type="entry name" value="HSP70"/>
    <property type="match status" value="2"/>
</dbReference>
<dbReference type="Proteomes" id="UP000772434">
    <property type="component" value="Unassembled WGS sequence"/>
</dbReference>
<dbReference type="SUPFAM" id="SSF100934">
    <property type="entry name" value="Heat shock protein 70kD (HSP70), C-terminal subdomain"/>
    <property type="match status" value="1"/>
</dbReference>
<dbReference type="Gene3D" id="3.90.640.10">
    <property type="entry name" value="Actin, Chain A, domain 4"/>
    <property type="match status" value="1"/>
</dbReference>
<dbReference type="Gene3D" id="2.60.34.10">
    <property type="entry name" value="Substrate Binding Domain Of DNAk, Chain A, domain 1"/>
    <property type="match status" value="1"/>
</dbReference>
<dbReference type="InterPro" id="IPR029048">
    <property type="entry name" value="HSP70_C_sf"/>
</dbReference>
<evidence type="ECO:0000256" key="7">
    <source>
        <dbReference type="SAM" id="MobiDB-lite"/>
    </source>
</evidence>
<protein>
    <submittedName>
        <fullName evidence="8">Heat shock protein 70</fullName>
    </submittedName>
</protein>
<keyword evidence="3 5" id="KW-0067">ATP-binding</keyword>
<sequence>MGYYSSNSKAIGIDLGTTYSCVGVWQDDHVEIIANDQGNRTTPSYVAFTNGERLFGDDAKKQASMNLNNTVFDVKRLIGRRFDDAQVQANMKHLPFKVVSKDKKPYIEVQHHGETKQFCPEEISSMVLLKMKKTAEAFLDTTVENAVIAVPAYFNDSQRQATKDAGRIAGLNVLRIINEPTAAAVAYGLGKNLLRERNVLIFDFGGGTLDVSLLTMKNGIFEVKATAGDAHLGGEDFDTCLVNFFIEEFKRKNKKDISSDPGAVRRLRAACEVVKRNLSSLTKTSIEIESLCDRIDFRSSITRLRFEELCQDLFKRTLNPVKKVLSESKIDKGNVHEIVMVGGSTRIPRVITLVSNFFNGKKLNKNTNPDEAVAYGAAVQAAILSGGTSSERTPDLVLRDVAPFDLNVETEAHLELESSETRKMFTTFHADVGTNIAEVTESENTSTETARRVDTARTTLIEHNTTIPTENTKSFSVYPGRPISILEGGSASSEDYNVLGRFKASSSQIDITLKIDADGILNTTVYAKNPGNTTSNKFIITKAKGRLSEEDIQRMRSELEEYEAEGEGFDIRDAAKNEFESFAYKLKGSLTDGIDKLCELRAIVDKAIEWLDETQDSGSKEKYEKKKMELEQTKADFVMTARSILEGLEDDEEDYTGRPHDSPPCYR</sequence>
<dbReference type="PROSITE" id="PS01036">
    <property type="entry name" value="HSP70_3"/>
    <property type="match status" value="1"/>
</dbReference>
<keyword evidence="2 5" id="KW-0547">Nucleotide-binding</keyword>
<dbReference type="InterPro" id="IPR018181">
    <property type="entry name" value="Heat_shock_70_CS"/>
</dbReference>
<dbReference type="SUPFAM" id="SSF53067">
    <property type="entry name" value="Actin-like ATPase domain"/>
    <property type="match status" value="2"/>
</dbReference>
<dbReference type="OrthoDB" id="2401965at2759"/>
<dbReference type="GO" id="GO:0005524">
    <property type="term" value="F:ATP binding"/>
    <property type="evidence" value="ECO:0007669"/>
    <property type="project" value="UniProtKB-KW"/>
</dbReference>
<dbReference type="FunFam" id="3.90.640.10:FF:000002">
    <property type="entry name" value="Heat shock 70 kDa"/>
    <property type="match status" value="1"/>
</dbReference>
<gene>
    <name evidence="8" type="ORF">BDP27DRAFT_1423002</name>
</gene>
<dbReference type="InterPro" id="IPR043129">
    <property type="entry name" value="ATPase_NBD"/>
</dbReference>
<dbReference type="PANTHER" id="PTHR19375">
    <property type="entry name" value="HEAT SHOCK PROTEIN 70KDA"/>
    <property type="match status" value="1"/>
</dbReference>
<dbReference type="PRINTS" id="PR00301">
    <property type="entry name" value="HEATSHOCK70"/>
</dbReference>
<keyword evidence="6" id="KW-0175">Coiled coil</keyword>
<comment type="caution">
    <text evidence="8">The sequence shown here is derived from an EMBL/GenBank/DDBJ whole genome shotgun (WGS) entry which is preliminary data.</text>
</comment>
<comment type="similarity">
    <text evidence="5">Belongs to the heat shock protein 70 family.</text>
</comment>
<dbReference type="AlphaFoldDB" id="A0A9P5U620"/>
<feature type="region of interest" description="Disordered" evidence="7">
    <location>
        <begin position="646"/>
        <end position="667"/>
    </location>
</feature>
<accession>A0A9P5U620</accession>
<dbReference type="FunFam" id="3.30.420.40:FF:000026">
    <property type="entry name" value="Heat shock protein 70"/>
    <property type="match status" value="1"/>
</dbReference>
<evidence type="ECO:0000256" key="3">
    <source>
        <dbReference type="ARBA" id="ARBA00022840"/>
    </source>
</evidence>
<keyword evidence="4" id="KW-0539">Nucleus</keyword>
<dbReference type="GO" id="GO:0140662">
    <property type="term" value="F:ATP-dependent protein folding chaperone"/>
    <property type="evidence" value="ECO:0007669"/>
    <property type="project" value="InterPro"/>
</dbReference>
<dbReference type="FunFam" id="3.30.30.30:FF:000001">
    <property type="entry name" value="heat shock 70 kDa protein-like"/>
    <property type="match status" value="1"/>
</dbReference>
<dbReference type="PROSITE" id="PS00329">
    <property type="entry name" value="HSP70_2"/>
    <property type="match status" value="1"/>
</dbReference>
<keyword evidence="8" id="KW-0346">Stress response</keyword>
<evidence type="ECO:0000256" key="4">
    <source>
        <dbReference type="ARBA" id="ARBA00023242"/>
    </source>
</evidence>
<reference evidence="8" key="1">
    <citation type="submission" date="2020-11" db="EMBL/GenBank/DDBJ databases">
        <authorList>
            <consortium name="DOE Joint Genome Institute"/>
            <person name="Ahrendt S."/>
            <person name="Riley R."/>
            <person name="Andreopoulos W."/>
            <person name="Labutti K."/>
            <person name="Pangilinan J."/>
            <person name="Ruiz-Duenas F.J."/>
            <person name="Barrasa J.M."/>
            <person name="Sanchez-Garcia M."/>
            <person name="Camarero S."/>
            <person name="Miyauchi S."/>
            <person name="Serrano A."/>
            <person name="Linde D."/>
            <person name="Babiker R."/>
            <person name="Drula E."/>
            <person name="Ayuso-Fernandez I."/>
            <person name="Pacheco R."/>
            <person name="Padilla G."/>
            <person name="Ferreira P."/>
            <person name="Barriuso J."/>
            <person name="Kellner H."/>
            <person name="Castanera R."/>
            <person name="Alfaro M."/>
            <person name="Ramirez L."/>
            <person name="Pisabarro A.G."/>
            <person name="Kuo A."/>
            <person name="Tritt A."/>
            <person name="Lipzen A."/>
            <person name="He G."/>
            <person name="Yan M."/>
            <person name="Ng V."/>
            <person name="Cullen D."/>
            <person name="Martin F."/>
            <person name="Rosso M.-N."/>
            <person name="Henrissat B."/>
            <person name="Hibbett D."/>
            <person name="Martinez A.T."/>
            <person name="Grigoriev I.V."/>
        </authorList>
    </citation>
    <scope>NUCLEOTIDE SEQUENCE</scope>
    <source>
        <strain evidence="8">AH 40177</strain>
    </source>
</reference>
<evidence type="ECO:0000256" key="2">
    <source>
        <dbReference type="ARBA" id="ARBA00022741"/>
    </source>
</evidence>
<dbReference type="InterPro" id="IPR013126">
    <property type="entry name" value="Hsp_70_fam"/>
</dbReference>
<dbReference type="Gene3D" id="3.30.420.40">
    <property type="match status" value="2"/>
</dbReference>
<evidence type="ECO:0000256" key="1">
    <source>
        <dbReference type="ARBA" id="ARBA00004123"/>
    </source>
</evidence>
<dbReference type="Gene3D" id="1.20.1270.10">
    <property type="match status" value="1"/>
</dbReference>
<name>A0A9P5U620_9AGAR</name>
<proteinExistence type="inferred from homology"/>
<dbReference type="Gene3D" id="3.30.30.30">
    <property type="match status" value="1"/>
</dbReference>
<feature type="coiled-coil region" evidence="6">
    <location>
        <begin position="545"/>
        <end position="572"/>
    </location>
</feature>